<gene>
    <name evidence="2" type="ORF">GCM10009639_44780</name>
</gene>
<evidence type="ECO:0000313" key="2">
    <source>
        <dbReference type="EMBL" id="GAA1401917.1"/>
    </source>
</evidence>
<protein>
    <submittedName>
        <fullName evidence="2">Uncharacterized protein</fullName>
    </submittedName>
</protein>
<keyword evidence="3" id="KW-1185">Reference proteome</keyword>
<dbReference type="EMBL" id="BAAAKJ010000243">
    <property type="protein sequence ID" value="GAA1401917.1"/>
    <property type="molecule type" value="Genomic_DNA"/>
</dbReference>
<sequence length="138" mass="14456">MPDFDGAPATPGATVLPRPPAVPLPGAAHSARTAPDRAVALGSGTLGSEAREQLRRPVRRRLVGPVRELRAAQSPRPLQPLPAGRAPRDVPVQSTVRHTGRFAVEAGGQSGTELRASHATIVPHFLPRGTDRVGGRRG</sequence>
<accession>A0ABN1YBN2</accession>
<evidence type="ECO:0000313" key="3">
    <source>
        <dbReference type="Proteomes" id="UP001499863"/>
    </source>
</evidence>
<reference evidence="2 3" key="1">
    <citation type="journal article" date="2019" name="Int. J. Syst. Evol. Microbiol.">
        <title>The Global Catalogue of Microorganisms (GCM) 10K type strain sequencing project: providing services to taxonomists for standard genome sequencing and annotation.</title>
        <authorList>
            <consortium name="The Broad Institute Genomics Platform"/>
            <consortium name="The Broad Institute Genome Sequencing Center for Infectious Disease"/>
            <person name="Wu L."/>
            <person name="Ma J."/>
        </authorList>
    </citation>
    <scope>NUCLEOTIDE SEQUENCE [LARGE SCALE GENOMIC DNA]</scope>
    <source>
        <strain evidence="2 3">JCM 12393</strain>
    </source>
</reference>
<name>A0ABN1YBN2_9ACTN</name>
<evidence type="ECO:0000256" key="1">
    <source>
        <dbReference type="SAM" id="MobiDB-lite"/>
    </source>
</evidence>
<feature type="region of interest" description="Disordered" evidence="1">
    <location>
        <begin position="65"/>
        <end position="94"/>
    </location>
</feature>
<feature type="region of interest" description="Disordered" evidence="1">
    <location>
        <begin position="1"/>
        <end position="34"/>
    </location>
</feature>
<comment type="caution">
    <text evidence="2">The sequence shown here is derived from an EMBL/GenBank/DDBJ whole genome shotgun (WGS) entry which is preliminary data.</text>
</comment>
<proteinExistence type="predicted"/>
<dbReference type="Proteomes" id="UP001499863">
    <property type="component" value="Unassembled WGS sequence"/>
</dbReference>
<organism evidence="2 3">
    <name type="scientific">Kitasatospora putterlickiae</name>
    <dbReference type="NCBI Taxonomy" id="221725"/>
    <lineage>
        <taxon>Bacteria</taxon>
        <taxon>Bacillati</taxon>
        <taxon>Actinomycetota</taxon>
        <taxon>Actinomycetes</taxon>
        <taxon>Kitasatosporales</taxon>
        <taxon>Streptomycetaceae</taxon>
        <taxon>Kitasatospora</taxon>
    </lineage>
</organism>